<dbReference type="EC" id="2.1.1.61" evidence="10"/>
<evidence type="ECO:0000313" key="13">
    <source>
        <dbReference type="EMBL" id="NRQ42701.1"/>
    </source>
</evidence>
<evidence type="ECO:0000313" key="14">
    <source>
        <dbReference type="Proteomes" id="UP000523161"/>
    </source>
</evidence>
<comment type="similarity">
    <text evidence="10">In the C-terminal section; belongs to the DAO family.</text>
</comment>
<organism evidence="13 14">
    <name type="scientific">Rheinheimera lutimaris</name>
    <dbReference type="NCBI Taxonomy" id="2740584"/>
    <lineage>
        <taxon>Bacteria</taxon>
        <taxon>Pseudomonadati</taxon>
        <taxon>Pseudomonadota</taxon>
        <taxon>Gammaproteobacteria</taxon>
        <taxon>Chromatiales</taxon>
        <taxon>Chromatiaceae</taxon>
        <taxon>Rheinheimera</taxon>
    </lineage>
</organism>
<dbReference type="InterPro" id="IPR036188">
    <property type="entry name" value="FAD/NAD-bd_sf"/>
</dbReference>
<evidence type="ECO:0000256" key="3">
    <source>
        <dbReference type="ARBA" id="ARBA00022630"/>
    </source>
</evidence>
<protein>
    <recommendedName>
        <fullName evidence="10">tRNA 5-methylaminomethyl-2-thiouridine biosynthesis bifunctional protein MnmC</fullName>
        <shortName evidence="10">tRNA mnm(5)s(2)U biosynthesis bifunctional protein</shortName>
    </recommendedName>
    <domain>
        <recommendedName>
            <fullName evidence="10">tRNA (mnm(5)s(2)U34)-methyltransferase</fullName>
            <ecNumber evidence="10">2.1.1.61</ecNumber>
        </recommendedName>
    </domain>
    <domain>
        <recommendedName>
            <fullName evidence="10">FAD-dependent cmnm(5)s(2)U34 oxidoreductase</fullName>
            <ecNumber evidence="10">1.5.-.-</ecNumber>
        </recommendedName>
    </domain>
</protein>
<dbReference type="PANTHER" id="PTHR13847:SF283">
    <property type="entry name" value="TRNA 5-METHYLAMINOMETHYL-2-THIOURIDINE BIOSYNTHESIS BIFUNCTIONAL PROTEIN MNMC"/>
    <property type="match status" value="1"/>
</dbReference>
<dbReference type="AlphaFoldDB" id="A0A7Y5AQI4"/>
<dbReference type="EMBL" id="JABSOD010000007">
    <property type="protein sequence ID" value="NRQ42701.1"/>
    <property type="molecule type" value="Genomic_DNA"/>
</dbReference>
<keyword evidence="4 10" id="KW-0808">Transferase</keyword>
<keyword evidence="2 10" id="KW-0489">Methyltransferase</keyword>
<dbReference type="GO" id="GO:0002098">
    <property type="term" value="P:tRNA wobble uridine modification"/>
    <property type="evidence" value="ECO:0007669"/>
    <property type="project" value="TreeGrafter"/>
</dbReference>
<dbReference type="Gene3D" id="3.40.50.150">
    <property type="entry name" value="Vaccinia Virus protein VP39"/>
    <property type="match status" value="1"/>
</dbReference>
<dbReference type="RefSeq" id="WP_173500947.1">
    <property type="nucleotide sequence ID" value="NZ_JABSOD010000007.1"/>
</dbReference>
<evidence type="ECO:0000256" key="2">
    <source>
        <dbReference type="ARBA" id="ARBA00022603"/>
    </source>
</evidence>
<comment type="similarity">
    <text evidence="10">In the N-terminal section; belongs to the methyltransferase superfamily. tRNA (mnm(5)s(2)U34)-methyltransferase family.</text>
</comment>
<comment type="catalytic activity">
    <reaction evidence="10">
        <text>5-aminomethyl-2-thiouridine(34) in tRNA + S-adenosyl-L-methionine = 5-methylaminomethyl-2-thiouridine(34) in tRNA + S-adenosyl-L-homocysteine + H(+)</text>
        <dbReference type="Rhea" id="RHEA:19569"/>
        <dbReference type="Rhea" id="RHEA-COMP:10195"/>
        <dbReference type="Rhea" id="RHEA-COMP:10197"/>
        <dbReference type="ChEBI" id="CHEBI:15378"/>
        <dbReference type="ChEBI" id="CHEBI:57856"/>
        <dbReference type="ChEBI" id="CHEBI:59789"/>
        <dbReference type="ChEBI" id="CHEBI:74454"/>
        <dbReference type="ChEBI" id="CHEBI:74455"/>
        <dbReference type="EC" id="2.1.1.61"/>
    </reaction>
</comment>
<dbReference type="InterPro" id="IPR008471">
    <property type="entry name" value="MnmC-like_methylTransf"/>
</dbReference>
<comment type="subcellular location">
    <subcellularLocation>
        <location evidence="10">Cytoplasm</location>
    </subcellularLocation>
</comment>
<evidence type="ECO:0000256" key="6">
    <source>
        <dbReference type="ARBA" id="ARBA00022694"/>
    </source>
</evidence>
<name>A0A7Y5AQI4_9GAMM</name>
<evidence type="ECO:0000256" key="10">
    <source>
        <dbReference type="HAMAP-Rule" id="MF_01102"/>
    </source>
</evidence>
<dbReference type="GO" id="GO:0016645">
    <property type="term" value="F:oxidoreductase activity, acting on the CH-NH group of donors"/>
    <property type="evidence" value="ECO:0007669"/>
    <property type="project" value="InterPro"/>
</dbReference>
<keyword evidence="1 10" id="KW-0963">Cytoplasm</keyword>
<dbReference type="InterPro" id="IPR029063">
    <property type="entry name" value="SAM-dependent_MTases_sf"/>
</dbReference>
<sequence length="621" mass="67871">MSQPSANQISNAKIHFNDQGTPVASDFDDVYFSNDGGMAETDYVFLQQNGLPQRWQTHNKPAFHIIETGFGTGANFLLSWLRFREHKQQFTAARCQRLYFSSFEKFPLSHADLRRALAVHTELQELCQLLLNAYPLAVAGCHRLKFDDGSVILDLWFGDVNALLPQLEAPVDAVYLDGFAPGKNPDMWQDSLFNGLAALSQNGTSVSTFTAAGIVKRGLQQAGFTVSKIKGFGRKREMLTACFTKAEPLSQPAPTQVIVVGGGIASVCTALALQQRGVAVHLICEDNMVAQQASQNRQGAVYPNLHANLTDDSQLHVQAFLYARQFYQYWHSRGLDFAMDWCGLLHLASNKLLQQRQQKLIDNALWPAQLVQAVDADTATELAGVALQHSGIYIPLAGWLNPQQFCQQAVAWLQQQASFRLSLNCSLTAVTAAANGGWLLQTTAGELNTNSLVLACGSKLAEFAQTARLPVNKIRGQVSHVQNSAMASLKTVLCHKGYITPGWQELHCVGATFDRTATEAFVSEQDNTENLQLVNDQLNQPDWFANSKAVSAAAAFRATVPDHLPLAGGMAEQPGLYVLGAMGARGIMLSPLLAELLACQLCNEPVPLSRQLIGKITALRY</sequence>
<dbReference type="Proteomes" id="UP000523161">
    <property type="component" value="Unassembled WGS sequence"/>
</dbReference>
<comment type="caution">
    <text evidence="13">The sequence shown here is derived from an EMBL/GenBank/DDBJ whole genome shotgun (WGS) entry which is preliminary data.</text>
</comment>
<dbReference type="GO" id="GO:0005737">
    <property type="term" value="C:cytoplasm"/>
    <property type="evidence" value="ECO:0007669"/>
    <property type="project" value="UniProtKB-SubCell"/>
</dbReference>
<dbReference type="GO" id="GO:0050660">
    <property type="term" value="F:flavin adenine dinucleotide binding"/>
    <property type="evidence" value="ECO:0007669"/>
    <property type="project" value="UniProtKB-UniRule"/>
</dbReference>
<dbReference type="NCBIfam" id="NF002481">
    <property type="entry name" value="PRK01747.1-2"/>
    <property type="match status" value="1"/>
</dbReference>
<feature type="region of interest" description="tRNA (mnm(5)s(2)U34)-methyltransferase" evidence="10">
    <location>
        <begin position="1"/>
        <end position="244"/>
    </location>
</feature>
<keyword evidence="7 10" id="KW-0274">FAD</keyword>
<comment type="cofactor">
    <cofactor evidence="10">
        <name>FAD</name>
        <dbReference type="ChEBI" id="CHEBI:57692"/>
    </cofactor>
</comment>
<feature type="domain" description="MnmC-like methyltransferase" evidence="12">
    <location>
        <begin position="122"/>
        <end position="241"/>
    </location>
</feature>
<dbReference type="EC" id="1.5.-.-" evidence="10"/>
<evidence type="ECO:0000256" key="7">
    <source>
        <dbReference type="ARBA" id="ARBA00022827"/>
    </source>
</evidence>
<dbReference type="GO" id="GO:0004808">
    <property type="term" value="F:tRNA (5-methylaminomethyl-2-thiouridylate)(34)-methyltransferase activity"/>
    <property type="evidence" value="ECO:0007669"/>
    <property type="project" value="UniProtKB-EC"/>
</dbReference>
<accession>A0A7Y5AQI4</accession>
<evidence type="ECO:0000259" key="11">
    <source>
        <dbReference type="Pfam" id="PF01266"/>
    </source>
</evidence>
<keyword evidence="3 10" id="KW-0285">Flavoprotein</keyword>
<dbReference type="Gene3D" id="3.30.9.10">
    <property type="entry name" value="D-Amino Acid Oxidase, subunit A, domain 2"/>
    <property type="match status" value="1"/>
</dbReference>
<proteinExistence type="inferred from homology"/>
<dbReference type="PANTHER" id="PTHR13847">
    <property type="entry name" value="SARCOSINE DEHYDROGENASE-RELATED"/>
    <property type="match status" value="1"/>
</dbReference>
<reference evidence="13 14" key="1">
    <citation type="submission" date="2020-06" db="EMBL/GenBank/DDBJ databases">
        <title>Rheinheimera sp. nov., a marine bacterium isolated from coastal.</title>
        <authorList>
            <person name="Yu Q."/>
            <person name="Qi Y."/>
            <person name="Pu J."/>
        </authorList>
    </citation>
    <scope>NUCLEOTIDE SEQUENCE [LARGE SCALE GENOMIC DNA]</scope>
    <source>
        <strain evidence="13 14">YQF-2</strain>
    </source>
</reference>
<evidence type="ECO:0000256" key="4">
    <source>
        <dbReference type="ARBA" id="ARBA00022679"/>
    </source>
</evidence>
<dbReference type="GO" id="GO:0032259">
    <property type="term" value="P:methylation"/>
    <property type="evidence" value="ECO:0007669"/>
    <property type="project" value="UniProtKB-KW"/>
</dbReference>
<dbReference type="InterPro" id="IPR006076">
    <property type="entry name" value="FAD-dep_OxRdtase"/>
</dbReference>
<keyword evidence="9 10" id="KW-0511">Multifunctional enzyme</keyword>
<dbReference type="InterPro" id="IPR023032">
    <property type="entry name" value="tRNA_MAMT_biosynth_bifunc_MnmC"/>
</dbReference>
<dbReference type="SUPFAM" id="SSF51905">
    <property type="entry name" value="FAD/NAD(P)-binding domain"/>
    <property type="match status" value="1"/>
</dbReference>
<keyword evidence="8 10" id="KW-0560">Oxidoreductase</keyword>
<dbReference type="NCBIfam" id="NF033855">
    <property type="entry name" value="tRNA_MNMC2"/>
    <property type="match status" value="1"/>
</dbReference>
<comment type="function">
    <text evidence="10">Catalyzes the last two steps in the biosynthesis of 5-methylaminomethyl-2-thiouridine (mnm(5)s(2)U) at the wobble position (U34) in tRNA. Catalyzes the FAD-dependent demodification of cmnm(5)s(2)U34 to nm(5)s(2)U34, followed by the transfer of a methyl group from S-adenosyl-L-methionine to nm(5)s(2)U34, to form mnm(5)s(2)U34.</text>
</comment>
<dbReference type="HAMAP" id="MF_01102">
    <property type="entry name" value="MnmC"/>
    <property type="match status" value="1"/>
</dbReference>
<gene>
    <name evidence="10 13" type="primary">mnmC</name>
    <name evidence="13" type="ORF">HRH59_08990</name>
</gene>
<evidence type="ECO:0000256" key="5">
    <source>
        <dbReference type="ARBA" id="ARBA00022691"/>
    </source>
</evidence>
<dbReference type="Pfam" id="PF05430">
    <property type="entry name" value="Methyltransf_30"/>
    <property type="match status" value="1"/>
</dbReference>
<dbReference type="InterPro" id="IPR017610">
    <property type="entry name" value="tRNA_S-uridine_synth_MnmC_C"/>
</dbReference>
<evidence type="ECO:0000256" key="8">
    <source>
        <dbReference type="ARBA" id="ARBA00023002"/>
    </source>
</evidence>
<dbReference type="Pfam" id="PF01266">
    <property type="entry name" value="DAO"/>
    <property type="match status" value="1"/>
</dbReference>
<keyword evidence="6 10" id="KW-0819">tRNA processing</keyword>
<evidence type="ECO:0000259" key="12">
    <source>
        <dbReference type="Pfam" id="PF05430"/>
    </source>
</evidence>
<evidence type="ECO:0000256" key="9">
    <source>
        <dbReference type="ARBA" id="ARBA00023268"/>
    </source>
</evidence>
<dbReference type="Gene3D" id="3.50.50.60">
    <property type="entry name" value="FAD/NAD(P)-binding domain"/>
    <property type="match status" value="1"/>
</dbReference>
<dbReference type="NCBIfam" id="TIGR03197">
    <property type="entry name" value="MnmC_Cterm"/>
    <property type="match status" value="1"/>
</dbReference>
<dbReference type="InterPro" id="IPR047785">
    <property type="entry name" value="tRNA_MNMC2"/>
</dbReference>
<feature type="domain" description="FAD dependent oxidoreductase" evidence="11">
    <location>
        <begin position="257"/>
        <end position="598"/>
    </location>
</feature>
<feature type="region of interest" description="FAD-dependent cmnm(5)s(2)U34 oxidoreductase" evidence="10">
    <location>
        <begin position="260"/>
        <end position="621"/>
    </location>
</feature>
<keyword evidence="14" id="KW-1185">Reference proteome</keyword>
<keyword evidence="5 10" id="KW-0949">S-adenosyl-L-methionine</keyword>
<evidence type="ECO:0000256" key="1">
    <source>
        <dbReference type="ARBA" id="ARBA00022490"/>
    </source>
</evidence>